<keyword evidence="9" id="KW-1185">Reference proteome</keyword>
<dbReference type="PIRSF" id="PIRSF001220">
    <property type="entry name" value="L-ASNase_gatD"/>
    <property type="match status" value="1"/>
</dbReference>
<evidence type="ECO:0000259" key="6">
    <source>
        <dbReference type="Pfam" id="PF00710"/>
    </source>
</evidence>
<dbReference type="InterPro" id="IPR040919">
    <property type="entry name" value="Asparaginase_C"/>
</dbReference>
<evidence type="ECO:0000256" key="1">
    <source>
        <dbReference type="ARBA" id="ARBA00010518"/>
    </source>
</evidence>
<dbReference type="EC" id="3.5.1.1" evidence="2"/>
<dbReference type="InterPro" id="IPR027473">
    <property type="entry name" value="L-asparaginase_C"/>
</dbReference>
<reference evidence="8 9" key="1">
    <citation type="submission" date="2021-02" db="EMBL/GenBank/DDBJ databases">
        <title>A novel species of genus Amphritea isolated from a fishpond in China.</title>
        <authorList>
            <person name="Lu H."/>
        </authorList>
    </citation>
    <scope>NUCLEOTIDE SEQUENCE [LARGE SCALE GENOMIC DNA]</scope>
    <source>
        <strain evidence="8 9">RP18W</strain>
    </source>
</reference>
<dbReference type="Proteomes" id="UP000760472">
    <property type="component" value="Unassembled WGS sequence"/>
</dbReference>
<dbReference type="Gene3D" id="3.40.50.40">
    <property type="match status" value="1"/>
</dbReference>
<comment type="caution">
    <text evidence="8">The sequence shown here is derived from an EMBL/GenBank/DDBJ whole genome shotgun (WGS) entry which is preliminary data.</text>
</comment>
<sequence length="346" mass="37758">MKRQILILYTGGTIGMRSSAQGYVPDDGFEALLKAQLDTRPADQLPDYQLLGFEQLIDSANLTTDDWSKIGQTLLDNWNGYDGFIVLHGTDTMAYTASALSFILQGMDKPVIVTGSQVPLSELRNDALDNLVTSMMLAGNYKIPEVCVYFNGRLLRGNRSKKTKSTGFDAFDSPNFPWLGEVGINIGLRPELILSPEKPGFKLPVYQPDAVVMVQTYPGIPARIIDSLIDTEEVRALILQSYGVGNPPDKNQALITSLEKATGRGIVVVNLSQCYQGSVYQGAYATGATLNRLSVIPGADLTLEATFAKLHHLIGLGYDAERIRQQITTPLAGECRFADQNSFACP</sequence>
<dbReference type="PRINTS" id="PR00139">
    <property type="entry name" value="ASNGLNASE"/>
</dbReference>
<dbReference type="PIRSF" id="PIRSF500176">
    <property type="entry name" value="L_ASNase"/>
    <property type="match status" value="1"/>
</dbReference>
<dbReference type="InterPro" id="IPR020827">
    <property type="entry name" value="Asparaginase/glutaminase_AS1"/>
</dbReference>
<protein>
    <recommendedName>
        <fullName evidence="2">asparaginase</fullName>
        <ecNumber evidence="2">3.5.1.1</ecNumber>
    </recommendedName>
</protein>
<dbReference type="InterPro" id="IPR006033">
    <property type="entry name" value="AsnA_fam"/>
</dbReference>
<feature type="active site" evidence="5">
    <location>
        <position position="90"/>
    </location>
</feature>
<evidence type="ECO:0000256" key="3">
    <source>
        <dbReference type="ARBA" id="ARBA00022801"/>
    </source>
</evidence>
<dbReference type="NCBIfam" id="TIGR00519">
    <property type="entry name" value="asnASE_I"/>
    <property type="match status" value="1"/>
</dbReference>
<dbReference type="Pfam" id="PF17763">
    <property type="entry name" value="Asparaginase_C"/>
    <property type="match status" value="1"/>
</dbReference>
<evidence type="ECO:0000313" key="8">
    <source>
        <dbReference type="EMBL" id="MBN0985865.1"/>
    </source>
</evidence>
<keyword evidence="3" id="KW-0378">Hydrolase</keyword>
<feature type="domain" description="Asparaginase/glutaminase C-terminal" evidence="7">
    <location>
        <begin position="211"/>
        <end position="325"/>
    </location>
</feature>
<organism evidence="8 9">
    <name type="scientific">Amphritea pacifica</name>
    <dbReference type="NCBI Taxonomy" id="2811233"/>
    <lineage>
        <taxon>Bacteria</taxon>
        <taxon>Pseudomonadati</taxon>
        <taxon>Pseudomonadota</taxon>
        <taxon>Gammaproteobacteria</taxon>
        <taxon>Oceanospirillales</taxon>
        <taxon>Oceanospirillaceae</taxon>
        <taxon>Amphritea</taxon>
    </lineage>
</organism>
<dbReference type="EMBL" id="JAFFZP010000001">
    <property type="protein sequence ID" value="MBN0985865.1"/>
    <property type="molecule type" value="Genomic_DNA"/>
</dbReference>
<name>A0ABS2W2B6_9GAMM</name>
<dbReference type="PANTHER" id="PTHR11707:SF28">
    <property type="entry name" value="60 KDA LYSOPHOSPHOLIPASE"/>
    <property type="match status" value="1"/>
</dbReference>
<dbReference type="CDD" id="cd08963">
    <property type="entry name" value="L-asparaginase_I"/>
    <property type="match status" value="1"/>
</dbReference>
<evidence type="ECO:0000256" key="4">
    <source>
        <dbReference type="PROSITE-ProRule" id="PRU10099"/>
    </source>
</evidence>
<accession>A0ABS2W2B6</accession>
<dbReference type="SFLD" id="SFLDS00057">
    <property type="entry name" value="Glutaminase/Asparaginase"/>
    <property type="match status" value="1"/>
</dbReference>
<dbReference type="InterPro" id="IPR037152">
    <property type="entry name" value="L-asparaginase_N_sf"/>
</dbReference>
<dbReference type="InterPro" id="IPR027475">
    <property type="entry name" value="Asparaginase/glutaminase_AS2"/>
</dbReference>
<gene>
    <name evidence="8" type="primary">ansA</name>
    <name evidence="8" type="ORF">JW498_00615</name>
</gene>
<dbReference type="PROSITE" id="PS00917">
    <property type="entry name" value="ASN_GLN_ASE_2"/>
    <property type="match status" value="1"/>
</dbReference>
<dbReference type="InterPro" id="IPR041725">
    <property type="entry name" value="L-asparaginase_I"/>
</dbReference>
<dbReference type="PROSITE" id="PS51732">
    <property type="entry name" value="ASN_GLN_ASE_3"/>
    <property type="match status" value="1"/>
</dbReference>
<dbReference type="InterPro" id="IPR006034">
    <property type="entry name" value="Asparaginase/glutaminase-like"/>
</dbReference>
<evidence type="ECO:0000313" key="9">
    <source>
        <dbReference type="Proteomes" id="UP000760472"/>
    </source>
</evidence>
<dbReference type="InterPro" id="IPR036152">
    <property type="entry name" value="Asp/glu_Ase-like_sf"/>
</dbReference>
<dbReference type="Gene3D" id="3.40.50.1170">
    <property type="entry name" value="L-asparaginase, N-terminal domain"/>
    <property type="match status" value="1"/>
</dbReference>
<comment type="similarity">
    <text evidence="1">Belongs to the asparaginase 1 family.</text>
</comment>
<dbReference type="InterPro" id="IPR027474">
    <property type="entry name" value="L-asparaginase_N"/>
</dbReference>
<dbReference type="SUPFAM" id="SSF53774">
    <property type="entry name" value="Glutaminase/Asparaginase"/>
    <property type="match status" value="1"/>
</dbReference>
<dbReference type="NCBIfam" id="NF006998">
    <property type="entry name" value="PRK09461.1"/>
    <property type="match status" value="1"/>
</dbReference>
<dbReference type="SMART" id="SM00870">
    <property type="entry name" value="Asparaginase"/>
    <property type="match status" value="1"/>
</dbReference>
<dbReference type="PANTHER" id="PTHR11707">
    <property type="entry name" value="L-ASPARAGINASE"/>
    <property type="match status" value="1"/>
</dbReference>
<evidence type="ECO:0000259" key="7">
    <source>
        <dbReference type="Pfam" id="PF17763"/>
    </source>
</evidence>
<feature type="active site" evidence="4">
    <location>
        <position position="13"/>
    </location>
</feature>
<dbReference type="RefSeq" id="WP_205209506.1">
    <property type="nucleotide sequence ID" value="NZ_JAFFZO010000006.1"/>
</dbReference>
<evidence type="ECO:0000256" key="2">
    <source>
        <dbReference type="ARBA" id="ARBA00012920"/>
    </source>
</evidence>
<dbReference type="Pfam" id="PF00710">
    <property type="entry name" value="Asparaginase"/>
    <property type="match status" value="1"/>
</dbReference>
<proteinExistence type="inferred from homology"/>
<feature type="domain" description="L-asparaginase N-terminal" evidence="6">
    <location>
        <begin position="4"/>
        <end position="188"/>
    </location>
</feature>
<evidence type="ECO:0000256" key="5">
    <source>
        <dbReference type="PROSITE-ProRule" id="PRU10100"/>
    </source>
</evidence>
<dbReference type="PROSITE" id="PS00144">
    <property type="entry name" value="ASN_GLN_ASE_1"/>
    <property type="match status" value="1"/>
</dbReference>